<dbReference type="SMART" id="SM00331">
    <property type="entry name" value="PP2C_SIG"/>
    <property type="match status" value="1"/>
</dbReference>
<sequence length="413" mass="43367">MDGDLATGLERVAANRFVRAERALRAIGTTLDDRRTAAELAAFLVEELCDSATVDLYRSREGHRGQGEFLQPVATAGRRDLLDSLGKGPRENVSVRALDAGHPLTVSFTPGRGTGQVALSVPLLTRDRVHGVALALRAGPPFDDDETAAVHYAARLTAAHLRYADDQREAGPRVWDLQKVLPADPGRPRPDVDLALRHLPGPVGGHWCETVRLHSGRTLLVAGDVMGHGLDAAVDMNAYRCLLRYIASTDLAPHGILRRLDATMSTESGRRPATCLLALLDPAHGTALLTGAGHPPPVVVHADGAAAPVVLPEGPPLGTGGSAYRATSLPLAPDDTLVMFTYGLIGRRGEDIDTSLGRLAALRVRPGRSVGELLDELLAGLPAGSPDDAPDGPGAGRTSGGSSVIAARLLPRP</sequence>
<dbReference type="Pfam" id="PF07228">
    <property type="entry name" value="SpoIIE"/>
    <property type="match status" value="1"/>
</dbReference>
<feature type="domain" description="PPM-type phosphatase" evidence="3">
    <location>
        <begin position="189"/>
        <end position="409"/>
    </location>
</feature>
<organism evidence="4 5">
    <name type="scientific">Streptomyces thermoalcalitolerans</name>
    <dbReference type="NCBI Taxonomy" id="65605"/>
    <lineage>
        <taxon>Bacteria</taxon>
        <taxon>Bacillati</taxon>
        <taxon>Actinomycetota</taxon>
        <taxon>Actinomycetes</taxon>
        <taxon>Kitasatosporales</taxon>
        <taxon>Streptomycetaceae</taxon>
        <taxon>Streptomyces</taxon>
    </lineage>
</organism>
<comment type="caution">
    <text evidence="4">The sequence shown here is derived from an EMBL/GenBank/DDBJ whole genome shotgun (WGS) entry which is preliminary data.</text>
</comment>
<reference evidence="4 5" key="1">
    <citation type="journal article" date="2019" name="Int. J. Syst. Evol. Microbiol.">
        <title>The Global Catalogue of Microorganisms (GCM) 10K type strain sequencing project: providing services to taxonomists for standard genome sequencing and annotation.</title>
        <authorList>
            <consortium name="The Broad Institute Genomics Platform"/>
            <consortium name="The Broad Institute Genome Sequencing Center for Infectious Disease"/>
            <person name="Wu L."/>
            <person name="Ma J."/>
        </authorList>
    </citation>
    <scope>NUCLEOTIDE SEQUENCE [LARGE SCALE GENOMIC DNA]</scope>
    <source>
        <strain evidence="4 5">JCM 10673</strain>
    </source>
</reference>
<evidence type="ECO:0000313" key="5">
    <source>
        <dbReference type="Proteomes" id="UP001501005"/>
    </source>
</evidence>
<dbReference type="Proteomes" id="UP001501005">
    <property type="component" value="Unassembled WGS sequence"/>
</dbReference>
<dbReference type="InterPro" id="IPR029016">
    <property type="entry name" value="GAF-like_dom_sf"/>
</dbReference>
<protein>
    <recommendedName>
        <fullName evidence="3">PPM-type phosphatase domain-containing protein</fullName>
    </recommendedName>
</protein>
<keyword evidence="1" id="KW-0378">Hydrolase</keyword>
<evidence type="ECO:0000256" key="2">
    <source>
        <dbReference type="SAM" id="MobiDB-lite"/>
    </source>
</evidence>
<proteinExistence type="predicted"/>
<gene>
    <name evidence="4" type="ORF">GCM10009549_47860</name>
</gene>
<evidence type="ECO:0000313" key="4">
    <source>
        <dbReference type="EMBL" id="GAA0926295.1"/>
    </source>
</evidence>
<evidence type="ECO:0000256" key="1">
    <source>
        <dbReference type="ARBA" id="ARBA00022801"/>
    </source>
</evidence>
<dbReference type="InterPro" id="IPR052016">
    <property type="entry name" value="Bact_Sigma-Reg"/>
</dbReference>
<name>A0ABN1PCX4_9ACTN</name>
<evidence type="ECO:0000259" key="3">
    <source>
        <dbReference type="SMART" id="SM00331"/>
    </source>
</evidence>
<dbReference type="PANTHER" id="PTHR43156">
    <property type="entry name" value="STAGE II SPORULATION PROTEIN E-RELATED"/>
    <property type="match status" value="1"/>
</dbReference>
<dbReference type="Gene3D" id="3.60.40.10">
    <property type="entry name" value="PPM-type phosphatase domain"/>
    <property type="match status" value="1"/>
</dbReference>
<keyword evidence="5" id="KW-1185">Reference proteome</keyword>
<feature type="region of interest" description="Disordered" evidence="2">
    <location>
        <begin position="381"/>
        <end position="413"/>
    </location>
</feature>
<accession>A0ABN1PCX4</accession>
<dbReference type="Gene3D" id="3.30.450.40">
    <property type="match status" value="1"/>
</dbReference>
<dbReference type="InterPro" id="IPR036457">
    <property type="entry name" value="PPM-type-like_dom_sf"/>
</dbReference>
<dbReference type="EMBL" id="BAAAHG010000051">
    <property type="protein sequence ID" value="GAA0926295.1"/>
    <property type="molecule type" value="Genomic_DNA"/>
</dbReference>
<dbReference type="PANTHER" id="PTHR43156:SF2">
    <property type="entry name" value="STAGE II SPORULATION PROTEIN E"/>
    <property type="match status" value="1"/>
</dbReference>
<dbReference type="InterPro" id="IPR001932">
    <property type="entry name" value="PPM-type_phosphatase-like_dom"/>
</dbReference>